<dbReference type="EMBL" id="CP097508">
    <property type="protein sequence ID" value="URE13478.1"/>
    <property type="molecule type" value="Genomic_DNA"/>
</dbReference>
<organism evidence="1 2">
    <name type="scientific">Musa troglodytarum</name>
    <name type="common">fe'i banana</name>
    <dbReference type="NCBI Taxonomy" id="320322"/>
    <lineage>
        <taxon>Eukaryota</taxon>
        <taxon>Viridiplantae</taxon>
        <taxon>Streptophyta</taxon>
        <taxon>Embryophyta</taxon>
        <taxon>Tracheophyta</taxon>
        <taxon>Spermatophyta</taxon>
        <taxon>Magnoliopsida</taxon>
        <taxon>Liliopsida</taxon>
        <taxon>Zingiberales</taxon>
        <taxon>Musaceae</taxon>
        <taxon>Musa</taxon>
    </lineage>
</organism>
<evidence type="ECO:0000313" key="1">
    <source>
        <dbReference type="EMBL" id="URE13478.1"/>
    </source>
</evidence>
<gene>
    <name evidence="1" type="ORF">MUK42_24024</name>
</gene>
<sequence length="99" mass="11036">MRASIATRGESRNQLPLGWVPPLFGCHGTVAECLSRGEFELHSEVCCNVLATSNYINYIALHRAAIPSPLRCLLLQLPPRCLGQPLLPHNYSVVTRCWH</sequence>
<dbReference type="Proteomes" id="UP001055439">
    <property type="component" value="Chromosome 6"/>
</dbReference>
<reference evidence="1" key="1">
    <citation type="submission" date="2022-05" db="EMBL/GenBank/DDBJ databases">
        <title>The Musa troglodytarum L. genome provides insights into the mechanism of non-climacteric behaviour and enrichment of carotenoids.</title>
        <authorList>
            <person name="Wang J."/>
        </authorList>
    </citation>
    <scope>NUCLEOTIDE SEQUENCE</scope>
    <source>
        <tissue evidence="1">Leaf</tissue>
    </source>
</reference>
<keyword evidence="2" id="KW-1185">Reference proteome</keyword>
<evidence type="ECO:0000313" key="2">
    <source>
        <dbReference type="Proteomes" id="UP001055439"/>
    </source>
</evidence>
<protein>
    <submittedName>
        <fullName evidence="1">Uncharacterized protein</fullName>
    </submittedName>
</protein>
<dbReference type="AlphaFoldDB" id="A0A9E7KAZ8"/>
<accession>A0A9E7KAZ8</accession>
<proteinExistence type="predicted"/>
<name>A0A9E7KAZ8_9LILI</name>